<evidence type="ECO:0000313" key="1">
    <source>
        <dbReference type="EMBL" id="KAA6342208.1"/>
    </source>
</evidence>
<comment type="caution">
    <text evidence="1">The sequence shown here is derived from an EMBL/GenBank/DDBJ whole genome shotgun (WGS) entry which is preliminary data.</text>
</comment>
<keyword evidence="1" id="KW-0675">Receptor</keyword>
<dbReference type="EMBL" id="SNRY01000339">
    <property type="protein sequence ID" value="KAA6342208.1"/>
    <property type="molecule type" value="Genomic_DNA"/>
</dbReference>
<dbReference type="AlphaFoldDB" id="A0A5J4S8N1"/>
<organism evidence="1">
    <name type="scientific">termite gut metagenome</name>
    <dbReference type="NCBI Taxonomy" id="433724"/>
    <lineage>
        <taxon>unclassified sequences</taxon>
        <taxon>metagenomes</taxon>
        <taxon>organismal metagenomes</taxon>
    </lineage>
</organism>
<name>A0A5J4S8N1_9ZZZZ</name>
<dbReference type="SUPFAM" id="SSF56935">
    <property type="entry name" value="Porins"/>
    <property type="match status" value="1"/>
</dbReference>
<sequence length="474" mass="52751">MHYGLYLSIDIWDGLKFTTRGSVGWNNSYTSNFIGAMDAKYNMEGSNVNQITKTNSETLHWITDFLLDYNKTFGQDHSVNALLGYSLEEQTYENLMGRRGNTPSNDIRYLTAGDPGTALNDNTFEEWAFLSVFGRAGYSYKDKYIFSGTLRRDGTSRLVGEKYGVFPSVSAAWRIREESFMQQFNWLNELKLRASWGTVGNVLSIAPYGTATYLSQRNAVLNQQVVVGYTAANAVNTDLKWESTTKKNIGLDVTLLKSTVYLMSDFYIEDTHDLLFGQPIATSVGLSGSPYVNAGHIRNTGIDLELGYKKTIGDWSYDVNANLSHVTNKVIDLEGRGLMIDTNNNTAIEEGYPVGSFFGYKTNGLIRTQSDLDNHTQFSAGSAIGDIWYLDVNGYDADGKLTGKPDGKIDAADRAFFGKVRPDLTYGISGQVGYKNFTLQLQLQGVQGIDKYMKSGTWATDMFDGEANMEPIIF</sequence>
<protein>
    <submittedName>
        <fullName evidence="1">TonB-dependent receptor SusC</fullName>
    </submittedName>
</protein>
<gene>
    <name evidence="1" type="ORF">EZS27_010006</name>
</gene>
<proteinExistence type="predicted"/>
<accession>A0A5J4S8N1</accession>
<reference evidence="1" key="1">
    <citation type="submission" date="2019-03" db="EMBL/GenBank/DDBJ databases">
        <title>Single cell metagenomics reveals metabolic interactions within the superorganism composed of flagellate Streblomastix strix and complex community of Bacteroidetes bacteria on its surface.</title>
        <authorList>
            <person name="Treitli S.C."/>
            <person name="Kolisko M."/>
            <person name="Husnik F."/>
            <person name="Keeling P."/>
            <person name="Hampl V."/>
        </authorList>
    </citation>
    <scope>NUCLEOTIDE SEQUENCE</scope>
    <source>
        <strain evidence="1">STM</strain>
    </source>
</reference>